<keyword evidence="3" id="KW-0067">ATP-binding</keyword>
<evidence type="ECO:0000313" key="5">
    <source>
        <dbReference type="EMBL" id="RDF05293.1"/>
    </source>
</evidence>
<dbReference type="SMART" id="SM00885">
    <property type="entry name" value="D5_N"/>
    <property type="match status" value="1"/>
</dbReference>
<dbReference type="InterPro" id="IPR045455">
    <property type="entry name" value="NrS-1_pol-like_helicase"/>
</dbReference>
<feature type="domain" description="SF3 helicase" evidence="4">
    <location>
        <begin position="268"/>
        <end position="439"/>
    </location>
</feature>
<dbReference type="Pfam" id="PF19263">
    <property type="entry name" value="DUF5906"/>
    <property type="match status" value="1"/>
</dbReference>
<dbReference type="InterPro" id="IPR014015">
    <property type="entry name" value="Helicase_SF3_DNA-vir"/>
</dbReference>
<dbReference type="Pfam" id="PF08706">
    <property type="entry name" value="D5_N"/>
    <property type="match status" value="1"/>
</dbReference>
<dbReference type="PROSITE" id="PS51206">
    <property type="entry name" value="SF3_HELICASE_1"/>
    <property type="match status" value="1"/>
</dbReference>
<dbReference type="InterPro" id="IPR014818">
    <property type="entry name" value="Phage/plasmid_primase_P4_C"/>
</dbReference>
<dbReference type="AlphaFoldDB" id="A0A369ZF06"/>
<dbReference type="SUPFAM" id="SSF52540">
    <property type="entry name" value="P-loop containing nucleoside triphosphate hydrolases"/>
    <property type="match status" value="1"/>
</dbReference>
<evidence type="ECO:0000259" key="4">
    <source>
        <dbReference type="PROSITE" id="PS51206"/>
    </source>
</evidence>
<dbReference type="PANTHER" id="PTHR35372">
    <property type="entry name" value="ATP BINDING PROTEIN-RELATED"/>
    <property type="match status" value="1"/>
</dbReference>
<dbReference type="Proteomes" id="UP000253999">
    <property type="component" value="Unassembled WGS sequence"/>
</dbReference>
<evidence type="ECO:0000256" key="2">
    <source>
        <dbReference type="ARBA" id="ARBA00022801"/>
    </source>
</evidence>
<sequence length="584" mass="66353">MMAKLKNAPFANKQPTGKAYEVQIIAGADAWNKTRWQTVKEWTRAESDYQPIILGIEQLQELKAGGLKIAVDIGTVSIYQSGQLKEAEKSAIIANLAKYSIASSVRFFDEACQMVENASEYLSRLRAEAESEKEPMTDTDSVLLSEKPTQKEIMKAFIAHHHRPLAYDRLTGRCFEFTGIYWERLEDEDLKSLILKFLDNLNADYTSTKIANIADLVKLKSDRLPEVNNALIGFSNGVLNKLTGEFREHRPDDYLRGIEHYEINLESTETPFFDDWLEYSANGNELKKRAFLAGLYMVLTNQHKWQYYLEVTGVARAGKSVFEEIATILNGRENTAVLDIAGFDDPIRLAKTVGKTLILSPDQKPYIGTADGLKNATGGGLIAVRNLYRDEIEYRPQFVFVYSTNHPISFTDRNGGHSGRRITYHFNRAVPVAKRDPTFTEKVQKEIYGIVRKLLNQFTPEQAKNTLIEFMATDEGVEVKREANHLTAFAGAFYIDTNKTPVMIWGSTRTKKSEQQALYRAYLLYCECLNQKPINLATFKNAFPDALKESGEKKQIITVAKDGYSVLNVFWKDYHKTITQWENG</sequence>
<dbReference type="Gene3D" id="1.10.10.10">
    <property type="entry name" value="Winged helix-like DNA-binding domain superfamily/Winged helix DNA-binding domain"/>
    <property type="match status" value="1"/>
</dbReference>
<protein>
    <submittedName>
        <fullName evidence="5">D5 N like family protein</fullName>
    </submittedName>
</protein>
<dbReference type="InterPro" id="IPR036388">
    <property type="entry name" value="WH-like_DNA-bd_sf"/>
</dbReference>
<name>A0A369ZF06_HAEPH</name>
<dbReference type="GO" id="GO:0016787">
    <property type="term" value="F:hydrolase activity"/>
    <property type="evidence" value="ECO:0007669"/>
    <property type="project" value="UniProtKB-KW"/>
</dbReference>
<dbReference type="RefSeq" id="WP_111312511.1">
    <property type="nucleotide sequence ID" value="NZ_QEQD01000002.1"/>
</dbReference>
<gene>
    <name evidence="5" type="ORF">DPV98_02480</name>
</gene>
<dbReference type="InterPro" id="IPR051620">
    <property type="entry name" value="ORF904-like_C"/>
</dbReference>
<evidence type="ECO:0000313" key="6">
    <source>
        <dbReference type="Proteomes" id="UP000253999"/>
    </source>
</evidence>
<keyword evidence="2" id="KW-0378">Hydrolase</keyword>
<reference evidence="5 6" key="1">
    <citation type="submission" date="2018-05" db="EMBL/GenBank/DDBJ databases">
        <title>Draft Genome Sequences for a Diverse set of 7 Haemophilus Species.</title>
        <authorList>
            <person name="Nichols M."/>
            <person name="Topaz N."/>
            <person name="Wang X."/>
            <person name="Wang X."/>
            <person name="Boxrud D."/>
        </authorList>
    </citation>
    <scope>NUCLEOTIDE SEQUENCE [LARGE SCALE GENOMIC DNA]</scope>
    <source>
        <strain evidence="5 6">C2010039593</strain>
    </source>
</reference>
<dbReference type="Gene3D" id="3.40.50.300">
    <property type="entry name" value="P-loop containing nucleotide triphosphate hydrolases"/>
    <property type="match status" value="1"/>
</dbReference>
<dbReference type="InterPro" id="IPR027417">
    <property type="entry name" value="P-loop_NTPase"/>
</dbReference>
<keyword evidence="1" id="KW-0547">Nucleotide-binding</keyword>
<evidence type="ECO:0000256" key="1">
    <source>
        <dbReference type="ARBA" id="ARBA00022741"/>
    </source>
</evidence>
<dbReference type="GO" id="GO:0005524">
    <property type="term" value="F:ATP binding"/>
    <property type="evidence" value="ECO:0007669"/>
    <property type="project" value="UniProtKB-KW"/>
</dbReference>
<dbReference type="EMBL" id="QEQD01000002">
    <property type="protein sequence ID" value="RDF05293.1"/>
    <property type="molecule type" value="Genomic_DNA"/>
</dbReference>
<dbReference type="PANTHER" id="PTHR35372:SF2">
    <property type="entry name" value="SF3 HELICASE DOMAIN-CONTAINING PROTEIN"/>
    <property type="match status" value="1"/>
</dbReference>
<accession>A0A369ZF06</accession>
<evidence type="ECO:0000256" key="3">
    <source>
        <dbReference type="ARBA" id="ARBA00022840"/>
    </source>
</evidence>
<comment type="caution">
    <text evidence="5">The sequence shown here is derived from an EMBL/GenBank/DDBJ whole genome shotgun (WGS) entry which is preliminary data.</text>
</comment>
<proteinExistence type="predicted"/>
<organism evidence="5 6">
    <name type="scientific">Haemophilus parahaemolyticus</name>
    <dbReference type="NCBI Taxonomy" id="735"/>
    <lineage>
        <taxon>Bacteria</taxon>
        <taxon>Pseudomonadati</taxon>
        <taxon>Pseudomonadota</taxon>
        <taxon>Gammaproteobacteria</taxon>
        <taxon>Pasteurellales</taxon>
        <taxon>Pasteurellaceae</taxon>
        <taxon>Haemophilus</taxon>
    </lineage>
</organism>